<dbReference type="PANTHER" id="PTHR37031:SF2">
    <property type="entry name" value="PHOD-LIKE PHOSPHATASE METALLOPHOSPHATASE DOMAIN-CONTAINING PROTEIN"/>
    <property type="match status" value="1"/>
</dbReference>
<reference evidence="1" key="1">
    <citation type="submission" date="2020-10" db="EMBL/GenBank/DDBJ databases">
        <authorList>
            <person name="Castelo-Branco R."/>
            <person name="Eusebio N."/>
            <person name="Adriana R."/>
            <person name="Vieira A."/>
            <person name="Brugerolle De Fraissinette N."/>
            <person name="Rezende De Castro R."/>
            <person name="Schneider M.P."/>
            <person name="Vasconcelos V."/>
            <person name="Leao P.N."/>
        </authorList>
    </citation>
    <scope>NUCLEOTIDE SEQUENCE</scope>
    <source>
        <strain evidence="1">LEGE 11479</strain>
    </source>
</reference>
<comment type="caution">
    <text evidence="1">The sequence shown here is derived from an EMBL/GenBank/DDBJ whole genome shotgun (WGS) entry which is preliminary data.</text>
</comment>
<dbReference type="EMBL" id="JADEXP010000004">
    <property type="protein sequence ID" value="MBE9065264.1"/>
    <property type="molecule type" value="Genomic_DNA"/>
</dbReference>
<organism evidence="1 2">
    <name type="scientific">Leptolyngbya cf. ectocarpi LEGE 11479</name>
    <dbReference type="NCBI Taxonomy" id="1828722"/>
    <lineage>
        <taxon>Bacteria</taxon>
        <taxon>Bacillati</taxon>
        <taxon>Cyanobacteriota</taxon>
        <taxon>Cyanophyceae</taxon>
        <taxon>Leptolyngbyales</taxon>
        <taxon>Leptolyngbyaceae</taxon>
        <taxon>Leptolyngbya group</taxon>
        <taxon>Leptolyngbya</taxon>
    </lineage>
</organism>
<evidence type="ECO:0000313" key="2">
    <source>
        <dbReference type="Proteomes" id="UP000615026"/>
    </source>
</evidence>
<name>A0A928ZTF2_LEPEC</name>
<evidence type="ECO:0000313" key="1">
    <source>
        <dbReference type="EMBL" id="MBE9065264.1"/>
    </source>
</evidence>
<dbReference type="AlphaFoldDB" id="A0A928ZTF2"/>
<proteinExistence type="predicted"/>
<dbReference type="PANTHER" id="PTHR37031">
    <property type="entry name" value="METALLOPHOSPHATASE BINDING DOMAIN PROTEIN"/>
    <property type="match status" value="1"/>
</dbReference>
<dbReference type="SUPFAM" id="SSF56300">
    <property type="entry name" value="Metallo-dependent phosphatases"/>
    <property type="match status" value="1"/>
</dbReference>
<dbReference type="Gene3D" id="3.60.21.70">
    <property type="entry name" value="PhoD-like phosphatase"/>
    <property type="match status" value="1"/>
</dbReference>
<accession>A0A928ZTF2</accession>
<keyword evidence="2" id="KW-1185">Reference proteome</keyword>
<dbReference type="InterPro" id="IPR029052">
    <property type="entry name" value="Metallo-depent_PP-like"/>
</dbReference>
<gene>
    <name evidence="1" type="ORF">IQ260_01205</name>
</gene>
<dbReference type="Proteomes" id="UP000615026">
    <property type="component" value="Unassembled WGS sequence"/>
</dbReference>
<protein>
    <submittedName>
        <fullName evidence="1">PhoD-like phosphatase</fullName>
    </submittedName>
</protein>
<sequence>MAYLAGDEFLTDLPPLLAGPALRRTDPTGVTVWVALKFACTVKLQVLTTEHNGQLLGAPVLQGQRETVAIGQHLHIAAVTACPMAQREQLEKQQLHHGVIYAYDLQFVTDKTYSLTEALRSSRVPTATVSYFDHQKPTFSLPPAHIADLKIVHGSCRKPHGAGFDTLPLLDCLLETAASQPKERPHQLFLTGDQVYGDDVADPLQWVATALGDTLLGWEESLPIDGHTTLTPKQLPVGKRAPLVTHQAGLTAGLDNKEEKVTSHFLSFGEYCALYLLERSPVCWPVDLPPGKEMTTGHKAMRRWDQDRRHMQQFMHTLWKVRRALANIATYTIFDDHDVSDDWNLNQAWCLRVLGRPLGYRAVQNALLSYAICQAWGNTPRQFEADRSGGKLLMAVQRWSRSGGNDQEAESAIATYLGLPPINTQTGLPEFTQDGDCWVLKRSPASLRWHYTLHSPCHEVVVLDTRTRRGYPIEAKPIAPPMLLCPSAFDQQLSQPLKQLARARHRQPTTLNPTPLPVTFVVASTNIISMKVLDWIQVWQLKNGKVFSADVGDSWNLNNPALATLLTKLFQQRQTVLVLSGDIHYSSGVRLSHQDMGTGQESVLVQLVSSAIKNQELLTQILHTRLKQWLLPEKPRQWVGWSQPPHMQEIKQSSRRDLSKSLAKPPQWQCHTQWLQRQRTQSANISPDLFWLVPPHRSSHQTLIPQWLKFWQARWFQSGQEVVGMNNIALVHFDMEPGEEPGEVSGQSAKPLTVLQDHYWFSSQLPREIVHSCFQTTL</sequence>
<dbReference type="InterPro" id="IPR038607">
    <property type="entry name" value="PhoD-like_sf"/>
</dbReference>